<dbReference type="Pfam" id="PF00319">
    <property type="entry name" value="SRF-TF"/>
    <property type="match status" value="1"/>
</dbReference>
<evidence type="ECO:0000256" key="6">
    <source>
        <dbReference type="SAM" id="Coils"/>
    </source>
</evidence>
<dbReference type="EMBL" id="CACTIH010007583">
    <property type="protein sequence ID" value="CAA3015965.1"/>
    <property type="molecule type" value="Genomic_DNA"/>
</dbReference>
<keyword evidence="4" id="KW-0804">Transcription</keyword>
<dbReference type="InterPro" id="IPR050142">
    <property type="entry name" value="MADS-box/MEF2_TF"/>
</dbReference>
<dbReference type="InterPro" id="IPR036879">
    <property type="entry name" value="TF_MADSbox_sf"/>
</dbReference>
<gene>
    <name evidence="8" type="ORF">OLEA9_A023795</name>
</gene>
<accession>A0A8S0UAD4</accession>
<dbReference type="GO" id="GO:0005634">
    <property type="term" value="C:nucleus"/>
    <property type="evidence" value="ECO:0007669"/>
    <property type="project" value="UniProtKB-SubCell"/>
</dbReference>
<sequence>MVRKKLAMKPIENSISLQTTFAKHKDVIVKKARELSVLCDTDVGLILFSPTGHLTSFASNGSVEDIFLCFVDRPHDLKGGHTRNEENLSRRLKQLKYERQILEKVANIEALEDKLDKLNQRHHGALEKMRWYEPNVEKINSVLEAEVYEQFLTTAMQHIQQSKAKLLGNEVGPLRSENIETNREDAAFITDHSADMDQNRCSVGVEGHAGTCIPMGPHLSLSFIKSQKPWNAVGGELTPKLDGF</sequence>
<name>A0A8S0UAD4_OLEEU</name>
<proteinExistence type="predicted"/>
<dbReference type="Proteomes" id="UP000594638">
    <property type="component" value="Unassembled WGS sequence"/>
</dbReference>
<dbReference type="GO" id="GO:0046983">
    <property type="term" value="F:protein dimerization activity"/>
    <property type="evidence" value="ECO:0007669"/>
    <property type="project" value="InterPro"/>
</dbReference>
<keyword evidence="6" id="KW-0175">Coiled coil</keyword>
<reference evidence="8 9" key="1">
    <citation type="submission" date="2019-12" db="EMBL/GenBank/DDBJ databases">
        <authorList>
            <person name="Alioto T."/>
            <person name="Alioto T."/>
            <person name="Gomez Garrido J."/>
        </authorList>
    </citation>
    <scope>NUCLEOTIDE SEQUENCE [LARGE SCALE GENOMIC DNA]</scope>
</reference>
<dbReference type="Gramene" id="OE9A023795T1">
    <property type="protein sequence ID" value="OE9A023795C1"/>
    <property type="gene ID" value="OE9A023795"/>
</dbReference>
<evidence type="ECO:0000259" key="7">
    <source>
        <dbReference type="PROSITE" id="PS50066"/>
    </source>
</evidence>
<dbReference type="PANTHER" id="PTHR48019">
    <property type="entry name" value="SERUM RESPONSE FACTOR HOMOLOG"/>
    <property type="match status" value="1"/>
</dbReference>
<keyword evidence="3" id="KW-0238">DNA-binding</keyword>
<dbReference type="AlphaFoldDB" id="A0A8S0UAD4"/>
<organism evidence="8 9">
    <name type="scientific">Olea europaea subsp. europaea</name>
    <dbReference type="NCBI Taxonomy" id="158383"/>
    <lineage>
        <taxon>Eukaryota</taxon>
        <taxon>Viridiplantae</taxon>
        <taxon>Streptophyta</taxon>
        <taxon>Embryophyta</taxon>
        <taxon>Tracheophyta</taxon>
        <taxon>Spermatophyta</taxon>
        <taxon>Magnoliopsida</taxon>
        <taxon>eudicotyledons</taxon>
        <taxon>Gunneridae</taxon>
        <taxon>Pentapetalae</taxon>
        <taxon>asterids</taxon>
        <taxon>lamiids</taxon>
        <taxon>Lamiales</taxon>
        <taxon>Oleaceae</taxon>
        <taxon>Oleeae</taxon>
        <taxon>Olea</taxon>
    </lineage>
</organism>
<evidence type="ECO:0000256" key="3">
    <source>
        <dbReference type="ARBA" id="ARBA00023125"/>
    </source>
</evidence>
<dbReference type="PROSITE" id="PS50066">
    <property type="entry name" value="MADS_BOX_2"/>
    <property type="match status" value="1"/>
</dbReference>
<comment type="subcellular location">
    <subcellularLocation>
        <location evidence="1">Nucleus</location>
    </subcellularLocation>
</comment>
<evidence type="ECO:0000256" key="5">
    <source>
        <dbReference type="ARBA" id="ARBA00023242"/>
    </source>
</evidence>
<dbReference type="SMART" id="SM00432">
    <property type="entry name" value="MADS"/>
    <property type="match status" value="1"/>
</dbReference>
<evidence type="ECO:0000313" key="9">
    <source>
        <dbReference type="Proteomes" id="UP000594638"/>
    </source>
</evidence>
<dbReference type="PRINTS" id="PR00404">
    <property type="entry name" value="MADSDOMAIN"/>
</dbReference>
<dbReference type="OrthoDB" id="1898716at2759"/>
<dbReference type="GO" id="GO:0003677">
    <property type="term" value="F:DNA binding"/>
    <property type="evidence" value="ECO:0007669"/>
    <property type="project" value="UniProtKB-KW"/>
</dbReference>
<feature type="coiled-coil region" evidence="6">
    <location>
        <begin position="85"/>
        <end position="128"/>
    </location>
</feature>
<dbReference type="SUPFAM" id="SSF55455">
    <property type="entry name" value="SRF-like"/>
    <property type="match status" value="1"/>
</dbReference>
<protein>
    <submittedName>
        <fullName evidence="8">Agamous-like MADS-box AGL66</fullName>
    </submittedName>
</protein>
<feature type="domain" description="MADS-box" evidence="7">
    <location>
        <begin position="1"/>
        <end position="61"/>
    </location>
</feature>
<keyword evidence="2" id="KW-0805">Transcription regulation</keyword>
<evidence type="ECO:0000313" key="8">
    <source>
        <dbReference type="EMBL" id="CAA3015965.1"/>
    </source>
</evidence>
<evidence type="ECO:0000256" key="1">
    <source>
        <dbReference type="ARBA" id="ARBA00004123"/>
    </source>
</evidence>
<evidence type="ECO:0000256" key="2">
    <source>
        <dbReference type="ARBA" id="ARBA00023015"/>
    </source>
</evidence>
<keyword evidence="9" id="KW-1185">Reference proteome</keyword>
<dbReference type="Gene3D" id="3.40.1810.10">
    <property type="entry name" value="Transcription factor, MADS-box"/>
    <property type="match status" value="1"/>
</dbReference>
<dbReference type="InterPro" id="IPR002100">
    <property type="entry name" value="TF_MADSbox"/>
</dbReference>
<comment type="caution">
    <text evidence="8">The sequence shown here is derived from an EMBL/GenBank/DDBJ whole genome shotgun (WGS) entry which is preliminary data.</text>
</comment>
<keyword evidence="5" id="KW-0539">Nucleus</keyword>
<evidence type="ECO:0000256" key="4">
    <source>
        <dbReference type="ARBA" id="ARBA00023163"/>
    </source>
</evidence>